<organism evidence="1 2">
    <name type="scientific">Aquilegia coerulea</name>
    <name type="common">Rocky mountain columbine</name>
    <dbReference type="NCBI Taxonomy" id="218851"/>
    <lineage>
        <taxon>Eukaryota</taxon>
        <taxon>Viridiplantae</taxon>
        <taxon>Streptophyta</taxon>
        <taxon>Embryophyta</taxon>
        <taxon>Tracheophyta</taxon>
        <taxon>Spermatophyta</taxon>
        <taxon>Magnoliopsida</taxon>
        <taxon>Ranunculales</taxon>
        <taxon>Ranunculaceae</taxon>
        <taxon>Thalictroideae</taxon>
        <taxon>Aquilegia</taxon>
    </lineage>
</organism>
<protein>
    <submittedName>
        <fullName evidence="1">Uncharacterized protein</fullName>
    </submittedName>
</protein>
<proteinExistence type="predicted"/>
<reference evidence="1 2" key="1">
    <citation type="submission" date="2017-09" db="EMBL/GenBank/DDBJ databases">
        <title>WGS assembly of Aquilegia coerulea Goldsmith.</title>
        <authorList>
            <person name="Hodges S."/>
            <person name="Kramer E."/>
            <person name="Nordborg M."/>
            <person name="Tomkins J."/>
            <person name="Borevitz J."/>
            <person name="Derieg N."/>
            <person name="Yan J."/>
            <person name="Mihaltcheva S."/>
            <person name="Hayes R.D."/>
            <person name="Rokhsar D."/>
        </authorList>
    </citation>
    <scope>NUCLEOTIDE SEQUENCE [LARGE SCALE GENOMIC DNA]</scope>
    <source>
        <strain evidence="2">cv. Goldsmith</strain>
    </source>
</reference>
<name>A0A2G5DA05_AQUCA</name>
<dbReference type="OrthoDB" id="10641952at2759"/>
<gene>
    <name evidence="1" type="ORF">AQUCO_02500199v1</name>
</gene>
<dbReference type="Proteomes" id="UP000230069">
    <property type="component" value="Unassembled WGS sequence"/>
</dbReference>
<dbReference type="InParanoid" id="A0A2G5DA05"/>
<dbReference type="EMBL" id="KZ305042">
    <property type="protein sequence ID" value="PIA40340.1"/>
    <property type="molecule type" value="Genomic_DNA"/>
</dbReference>
<sequence length="170" mass="18628">MAEVIEIQDLEVRQKNLLGRFDEFNGKQSVIHKDLVEIKDSLKEMKEKCDVIAKKLQILLGIEDKETKIGVAVENSKEASPINNESVSVDKIGVNINGKSILDSLPGGNQDVGSNGEIFINKTPDLNMGYCGSSSTYSNFKISRLDFPCFDGGDVCGWIRQATSLMLLSG</sequence>
<evidence type="ECO:0000313" key="2">
    <source>
        <dbReference type="Proteomes" id="UP000230069"/>
    </source>
</evidence>
<evidence type="ECO:0000313" key="1">
    <source>
        <dbReference type="EMBL" id="PIA40340.1"/>
    </source>
</evidence>
<dbReference type="AlphaFoldDB" id="A0A2G5DA05"/>
<dbReference type="STRING" id="218851.A0A2G5DA05"/>
<accession>A0A2G5DA05</accession>
<keyword evidence="2" id="KW-1185">Reference proteome</keyword>